<dbReference type="Proteomes" id="UP000001477">
    <property type="component" value="Chromosome"/>
</dbReference>
<proteinExistence type="predicted"/>
<dbReference type="AlphaFoldDB" id="C4ZBI1"/>
<sequence>MLLPQPKPPQQKSKMIAQIQLLLPLPQSFPPKKEPPLPFPQQQHSNRIIHKIEEHPHPLSVLLHEQFVAAKSLISDLQ</sequence>
<reference evidence="1 2" key="1">
    <citation type="journal article" date="2009" name="Proc. Natl. Acad. Sci. U.S.A.">
        <title>Characterizing a model human gut microbiota composed of members of its two dominant bacterial phyla.</title>
        <authorList>
            <person name="Mahowald M.A."/>
            <person name="Rey F.E."/>
            <person name="Seedorf H."/>
            <person name="Turnbaugh P.J."/>
            <person name="Fulton R.S."/>
            <person name="Wollam A."/>
            <person name="Shah N."/>
            <person name="Wang C."/>
            <person name="Magrini V."/>
            <person name="Wilson R.K."/>
            <person name="Cantarel B.L."/>
            <person name="Coutinho P.M."/>
            <person name="Henrissat B."/>
            <person name="Crock L.W."/>
            <person name="Russell A."/>
            <person name="Verberkmoes N.C."/>
            <person name="Hettich R.L."/>
            <person name="Gordon J.I."/>
        </authorList>
    </citation>
    <scope>NUCLEOTIDE SEQUENCE [LARGE SCALE GENOMIC DNA]</scope>
    <source>
        <strain evidence="2">ATCC 33656 / DSM 3377 / JCM 17463 / KCTC 5835 / LMG 30912 / VPI 0990</strain>
    </source>
</reference>
<protein>
    <submittedName>
        <fullName evidence="1">Uncharacterized protein</fullName>
    </submittedName>
</protein>
<organism evidence="1 2">
    <name type="scientific">Agathobacter rectalis (strain ATCC 33656 / DSM 3377 / JCM 17463 / KCTC 5835 / VPI 0990)</name>
    <name type="common">Eubacterium rectale</name>
    <dbReference type="NCBI Taxonomy" id="515619"/>
    <lineage>
        <taxon>Bacteria</taxon>
        <taxon>Bacillati</taxon>
        <taxon>Bacillota</taxon>
        <taxon>Clostridia</taxon>
        <taxon>Lachnospirales</taxon>
        <taxon>Lachnospiraceae</taxon>
        <taxon>Agathobacter</taxon>
    </lineage>
</organism>
<dbReference type="KEGG" id="ere:EUBREC_1971"/>
<dbReference type="STRING" id="515619.EUBREC_1971"/>
<accession>C4ZBI1</accession>
<evidence type="ECO:0000313" key="1">
    <source>
        <dbReference type="EMBL" id="ACR75713.1"/>
    </source>
</evidence>
<dbReference type="EMBL" id="CP001107">
    <property type="protein sequence ID" value="ACR75713.1"/>
    <property type="molecule type" value="Genomic_DNA"/>
</dbReference>
<gene>
    <name evidence="1" type="ordered locus">EUBREC_1971</name>
</gene>
<dbReference type="HOGENOM" id="CLU_2616738_0_0_9"/>
<dbReference type="PaxDb" id="515619-EUBREC_1971"/>
<evidence type="ECO:0000313" key="2">
    <source>
        <dbReference type="Proteomes" id="UP000001477"/>
    </source>
</evidence>
<name>C4ZBI1_AGARV</name>